<evidence type="ECO:0008006" key="4">
    <source>
        <dbReference type="Google" id="ProtNLM"/>
    </source>
</evidence>
<evidence type="ECO:0000313" key="2">
    <source>
        <dbReference type="EMBL" id="GIF54780.1"/>
    </source>
</evidence>
<organism evidence="2 3">
    <name type="scientific">Asanoa iriomotensis</name>
    <dbReference type="NCBI Taxonomy" id="234613"/>
    <lineage>
        <taxon>Bacteria</taxon>
        <taxon>Bacillati</taxon>
        <taxon>Actinomycetota</taxon>
        <taxon>Actinomycetes</taxon>
        <taxon>Micromonosporales</taxon>
        <taxon>Micromonosporaceae</taxon>
        <taxon>Asanoa</taxon>
    </lineage>
</organism>
<feature type="transmembrane region" description="Helical" evidence="1">
    <location>
        <begin position="66"/>
        <end position="89"/>
    </location>
</feature>
<comment type="caution">
    <text evidence="2">The sequence shown here is derived from an EMBL/GenBank/DDBJ whole genome shotgun (WGS) entry which is preliminary data.</text>
</comment>
<keyword evidence="1" id="KW-0472">Membrane</keyword>
<dbReference type="Proteomes" id="UP000624325">
    <property type="component" value="Unassembled WGS sequence"/>
</dbReference>
<keyword evidence="3" id="KW-1185">Reference proteome</keyword>
<evidence type="ECO:0000256" key="1">
    <source>
        <dbReference type="SAM" id="Phobius"/>
    </source>
</evidence>
<sequence>MICTVLGLALMHSLGHTDLHHSRAAGASANGHAAEISSSAAIADGDCADCDRASTPTGPGRHGGSFWEICLAVLSGVAAALLLTALLVISTRAHGWARPAFSAPSLSRGPPVRRTGLKLATVSVLRV</sequence>
<proteinExistence type="predicted"/>
<accession>A0ABQ4BWA9</accession>
<dbReference type="InterPro" id="IPR046151">
    <property type="entry name" value="DUF6153"/>
</dbReference>
<name>A0ABQ4BWA9_9ACTN</name>
<protein>
    <recommendedName>
        <fullName evidence="4">DUF2946 domain-containing protein</fullName>
    </recommendedName>
</protein>
<gene>
    <name evidence="2" type="ORF">Air01nite_08750</name>
</gene>
<reference evidence="2 3" key="1">
    <citation type="submission" date="2021-01" db="EMBL/GenBank/DDBJ databases">
        <title>Whole genome shotgun sequence of Asanoa iriomotensis NBRC 100142.</title>
        <authorList>
            <person name="Komaki H."/>
            <person name="Tamura T."/>
        </authorList>
    </citation>
    <scope>NUCLEOTIDE SEQUENCE [LARGE SCALE GENOMIC DNA]</scope>
    <source>
        <strain evidence="2 3">NBRC 100142</strain>
    </source>
</reference>
<evidence type="ECO:0000313" key="3">
    <source>
        <dbReference type="Proteomes" id="UP000624325"/>
    </source>
</evidence>
<keyword evidence="1" id="KW-0812">Transmembrane</keyword>
<keyword evidence="1" id="KW-1133">Transmembrane helix</keyword>
<dbReference type="EMBL" id="BONC01000003">
    <property type="protein sequence ID" value="GIF54780.1"/>
    <property type="molecule type" value="Genomic_DNA"/>
</dbReference>
<dbReference type="Pfam" id="PF19650">
    <property type="entry name" value="DUF6153"/>
    <property type="match status" value="1"/>
</dbReference>